<dbReference type="GO" id="GO:0003885">
    <property type="term" value="F:D-arabinono-1,4-lactone oxidase activity"/>
    <property type="evidence" value="ECO:0007669"/>
    <property type="project" value="InterPro"/>
</dbReference>
<dbReference type="GO" id="GO:0016020">
    <property type="term" value="C:membrane"/>
    <property type="evidence" value="ECO:0007669"/>
    <property type="project" value="InterPro"/>
</dbReference>
<dbReference type="InterPro" id="IPR006094">
    <property type="entry name" value="Oxid_FAD_bind_N"/>
</dbReference>
<dbReference type="Gene3D" id="3.30.43.10">
    <property type="entry name" value="Uridine Diphospho-n-acetylenolpyruvylglucosamine Reductase, domain 2"/>
    <property type="match status" value="1"/>
</dbReference>
<feature type="domain" description="FAD-binding PCMH-type" evidence="2">
    <location>
        <begin position="10"/>
        <end position="174"/>
    </location>
</feature>
<organism evidence="3 4">
    <name type="scientific">Candidatus Ruania gallistercoris</name>
    <dbReference type="NCBI Taxonomy" id="2838746"/>
    <lineage>
        <taxon>Bacteria</taxon>
        <taxon>Bacillati</taxon>
        <taxon>Actinomycetota</taxon>
        <taxon>Actinomycetes</taxon>
        <taxon>Micrococcales</taxon>
        <taxon>Ruaniaceae</taxon>
        <taxon>Ruania</taxon>
    </lineage>
</organism>
<evidence type="ECO:0000259" key="2">
    <source>
        <dbReference type="PROSITE" id="PS51387"/>
    </source>
</evidence>
<evidence type="ECO:0000313" key="4">
    <source>
        <dbReference type="Proteomes" id="UP000824037"/>
    </source>
</evidence>
<comment type="caution">
    <text evidence="3">The sequence shown here is derived from an EMBL/GenBank/DDBJ whole genome shotgun (WGS) entry which is preliminary data.</text>
</comment>
<dbReference type="Gene3D" id="1.10.45.10">
    <property type="entry name" value="Vanillyl-alcohol Oxidase, Chain A, domain 4"/>
    <property type="match status" value="1"/>
</dbReference>
<dbReference type="InterPro" id="IPR016166">
    <property type="entry name" value="FAD-bd_PCMH"/>
</dbReference>
<dbReference type="Gene3D" id="3.30.70.2520">
    <property type="match status" value="1"/>
</dbReference>
<dbReference type="Gene3D" id="3.30.70.2530">
    <property type="match status" value="1"/>
</dbReference>
<reference evidence="3" key="2">
    <citation type="submission" date="2021-04" db="EMBL/GenBank/DDBJ databases">
        <authorList>
            <person name="Gilroy R."/>
        </authorList>
    </citation>
    <scope>NUCLEOTIDE SEQUENCE</scope>
    <source>
        <strain evidence="3">ChiGjej4B4-7305</strain>
    </source>
</reference>
<evidence type="ECO:0000256" key="1">
    <source>
        <dbReference type="ARBA" id="ARBA00023002"/>
    </source>
</evidence>
<dbReference type="EMBL" id="DXBY01000078">
    <property type="protein sequence ID" value="HIZ35084.1"/>
    <property type="molecule type" value="Genomic_DNA"/>
</dbReference>
<dbReference type="Pfam" id="PF04030">
    <property type="entry name" value="ALO"/>
    <property type="match status" value="1"/>
</dbReference>
<name>A0A9D2ECE2_9MICO</name>
<evidence type="ECO:0000313" key="3">
    <source>
        <dbReference type="EMBL" id="HIZ35084.1"/>
    </source>
</evidence>
<dbReference type="AlphaFoldDB" id="A0A9D2ECE2"/>
<dbReference type="InterPro" id="IPR007173">
    <property type="entry name" value="ALO_C"/>
</dbReference>
<dbReference type="PANTHER" id="PTHR43762">
    <property type="entry name" value="L-GULONOLACTONE OXIDASE"/>
    <property type="match status" value="1"/>
</dbReference>
<proteinExistence type="predicted"/>
<accession>A0A9D2ECE2</accession>
<dbReference type="InterPro" id="IPR016169">
    <property type="entry name" value="FAD-bd_PCMH_sub2"/>
</dbReference>
<protein>
    <submittedName>
        <fullName evidence="3">FAD-binding protein</fullName>
    </submittedName>
</protein>
<sequence length="411" mass="44711">MTETNWAGCYTYTAQRLHQPDTVSQAQRIVAGASRIRALGSRHSFNDLADTAGDLISLAALPTDIHVDEEARVVRVAAGVRYGDLAAELDRAGWALAAMASLPHIAVAGAIATATHGSGDGVQNLASAVVGLELISPEGDLVTLGADHPDLPGAVVHLGALGVITTVWLRIEPSYQVAQYVINDVPWEHVLSHFDDITSAAYSVSLFTRWDADVVDQVWLKSRTGEVSLPVGVAAPGPQHPIRGVDPAWATEQAGVAGPWFDRLPHFRLEFTPSAGQEIQAEYLVPRPAAVAAIDAVREIAPQIAQHLQVCEFRTMAGDELWLSMAQGQDSVALHFTFDPAPDPVRALLPLLEETLAPFDARPHWAKWFAMGADRLERLYPRMGAFRDLVRRYDPDGKFHNAFLQRTVLER</sequence>
<dbReference type="PROSITE" id="PS51387">
    <property type="entry name" value="FAD_PCMH"/>
    <property type="match status" value="1"/>
</dbReference>
<dbReference type="PIRSF" id="PIRSF000136">
    <property type="entry name" value="LGO_GLO"/>
    <property type="match status" value="1"/>
</dbReference>
<dbReference type="Proteomes" id="UP000824037">
    <property type="component" value="Unassembled WGS sequence"/>
</dbReference>
<reference evidence="3" key="1">
    <citation type="journal article" date="2021" name="PeerJ">
        <title>Extensive microbial diversity within the chicken gut microbiome revealed by metagenomics and culture.</title>
        <authorList>
            <person name="Gilroy R."/>
            <person name="Ravi A."/>
            <person name="Getino M."/>
            <person name="Pursley I."/>
            <person name="Horton D.L."/>
            <person name="Alikhan N.F."/>
            <person name="Baker D."/>
            <person name="Gharbi K."/>
            <person name="Hall N."/>
            <person name="Watson M."/>
            <person name="Adriaenssens E.M."/>
            <person name="Foster-Nyarko E."/>
            <person name="Jarju S."/>
            <person name="Secka A."/>
            <person name="Antonio M."/>
            <person name="Oren A."/>
            <person name="Chaudhuri R.R."/>
            <person name="La Ragione R."/>
            <person name="Hildebrand F."/>
            <person name="Pallen M.J."/>
        </authorList>
    </citation>
    <scope>NUCLEOTIDE SEQUENCE</scope>
    <source>
        <strain evidence="3">ChiGjej4B4-7305</strain>
    </source>
</reference>
<dbReference type="InterPro" id="IPR036318">
    <property type="entry name" value="FAD-bd_PCMH-like_sf"/>
</dbReference>
<dbReference type="GO" id="GO:0080049">
    <property type="term" value="F:L-gulono-1,4-lactone dehydrogenase activity"/>
    <property type="evidence" value="ECO:0007669"/>
    <property type="project" value="TreeGrafter"/>
</dbReference>
<dbReference type="GO" id="GO:0071949">
    <property type="term" value="F:FAD binding"/>
    <property type="evidence" value="ECO:0007669"/>
    <property type="project" value="InterPro"/>
</dbReference>
<keyword evidence="1" id="KW-0560">Oxidoreductase</keyword>
<dbReference type="SUPFAM" id="SSF56176">
    <property type="entry name" value="FAD-binding/transporter-associated domain-like"/>
    <property type="match status" value="1"/>
</dbReference>
<dbReference type="InterPro" id="IPR016167">
    <property type="entry name" value="FAD-bd_PCMH_sub1"/>
</dbReference>
<dbReference type="Gene3D" id="3.30.465.10">
    <property type="match status" value="1"/>
</dbReference>
<dbReference type="InterPro" id="IPR016171">
    <property type="entry name" value="Vanillyl_alc_oxidase_C-sub2"/>
</dbReference>
<dbReference type="Pfam" id="PF01565">
    <property type="entry name" value="FAD_binding_4"/>
    <property type="match status" value="1"/>
</dbReference>
<dbReference type="PANTHER" id="PTHR43762:SF1">
    <property type="entry name" value="D-ARABINONO-1,4-LACTONE OXIDASE"/>
    <property type="match status" value="1"/>
</dbReference>
<dbReference type="InterPro" id="IPR010031">
    <property type="entry name" value="FAD_lactone_oxidase-like"/>
</dbReference>
<gene>
    <name evidence="3" type="ORF">H9815_04855</name>
</gene>